<feature type="domain" description="Polymerase beta nucleotidyltransferase" evidence="1">
    <location>
        <begin position="9"/>
        <end position="99"/>
    </location>
</feature>
<sequence>MKITKEQKQKIKKIGGKCQLKLILLHGSYAKNTAGKNSDLDIAVLGKKPIKFEILLSLHGDLAGVFGDDQNRELDLKSLHQADPLFCYQVAKDSQLLYGTLSDYNEFRAYAFRIYYDAKDLFKLEKHLIDKYQNYLNQKYA</sequence>
<dbReference type="PANTHER" id="PTHR43852:SF2">
    <property type="entry name" value="PROTEIN ADENYLYLTRANSFERASE MNTA"/>
    <property type="match status" value="1"/>
</dbReference>
<dbReference type="SUPFAM" id="SSF81301">
    <property type="entry name" value="Nucleotidyltransferase"/>
    <property type="match status" value="1"/>
</dbReference>
<dbReference type="NCBIfam" id="NF047752">
    <property type="entry name" value="MntA_antitoxin"/>
    <property type="match status" value="1"/>
</dbReference>
<evidence type="ECO:0000313" key="2">
    <source>
        <dbReference type="EMBL" id="PIS14191.1"/>
    </source>
</evidence>
<evidence type="ECO:0000313" key="3">
    <source>
        <dbReference type="Proteomes" id="UP000230033"/>
    </source>
</evidence>
<gene>
    <name evidence="2" type="ORF">COT65_00120</name>
</gene>
<name>A0A2H0WNH5_9BACT</name>
<organism evidence="2 3">
    <name type="scientific">Candidatus Shapirobacteria bacterium CG09_land_8_20_14_0_10_47_13</name>
    <dbReference type="NCBI Taxonomy" id="1974481"/>
    <lineage>
        <taxon>Bacteria</taxon>
        <taxon>Candidatus Shapironibacteriota</taxon>
    </lineage>
</organism>
<dbReference type="Gene3D" id="3.30.460.10">
    <property type="entry name" value="Beta Polymerase, domain 2"/>
    <property type="match status" value="1"/>
</dbReference>
<proteinExistence type="predicted"/>
<dbReference type="CDD" id="cd05403">
    <property type="entry name" value="NT_KNTase_like"/>
    <property type="match status" value="1"/>
</dbReference>
<dbReference type="InterPro" id="IPR052930">
    <property type="entry name" value="TA_antitoxin_MntA"/>
</dbReference>
<accession>A0A2H0WNH5</accession>
<evidence type="ECO:0000259" key="1">
    <source>
        <dbReference type="Pfam" id="PF18765"/>
    </source>
</evidence>
<dbReference type="PANTHER" id="PTHR43852">
    <property type="entry name" value="NUCLEOTIDYLTRANSFERASE"/>
    <property type="match status" value="1"/>
</dbReference>
<protein>
    <recommendedName>
        <fullName evidence="1">Polymerase beta nucleotidyltransferase domain-containing protein</fullName>
    </recommendedName>
</protein>
<dbReference type="EMBL" id="PEZJ01000003">
    <property type="protein sequence ID" value="PIS14191.1"/>
    <property type="molecule type" value="Genomic_DNA"/>
</dbReference>
<dbReference type="AlphaFoldDB" id="A0A2H0WNH5"/>
<dbReference type="InterPro" id="IPR043519">
    <property type="entry name" value="NT_sf"/>
</dbReference>
<reference evidence="3" key="1">
    <citation type="submission" date="2017-09" db="EMBL/GenBank/DDBJ databases">
        <title>Depth-based differentiation of microbial function through sediment-hosted aquifers and enrichment of novel symbionts in the deep terrestrial subsurface.</title>
        <authorList>
            <person name="Probst A.J."/>
            <person name="Ladd B."/>
            <person name="Jarett J.K."/>
            <person name="Geller-Mcgrath D.E."/>
            <person name="Sieber C.M.K."/>
            <person name="Emerson J.B."/>
            <person name="Anantharaman K."/>
            <person name="Thomas B.C."/>
            <person name="Malmstrom R."/>
            <person name="Stieglmeier M."/>
            <person name="Klingl A."/>
            <person name="Woyke T."/>
            <person name="Ryan C.M."/>
            <person name="Banfield J.F."/>
        </authorList>
    </citation>
    <scope>NUCLEOTIDE SEQUENCE [LARGE SCALE GENOMIC DNA]</scope>
</reference>
<comment type="caution">
    <text evidence="2">The sequence shown here is derived from an EMBL/GenBank/DDBJ whole genome shotgun (WGS) entry which is preliminary data.</text>
</comment>
<dbReference type="Pfam" id="PF18765">
    <property type="entry name" value="Polbeta"/>
    <property type="match status" value="1"/>
</dbReference>
<dbReference type="InterPro" id="IPR041633">
    <property type="entry name" value="Polbeta"/>
</dbReference>
<dbReference type="Proteomes" id="UP000230033">
    <property type="component" value="Unassembled WGS sequence"/>
</dbReference>